<evidence type="ECO:0000256" key="1">
    <source>
        <dbReference type="SAM" id="MobiDB-lite"/>
    </source>
</evidence>
<evidence type="ECO:0000313" key="3">
    <source>
        <dbReference type="Proteomes" id="UP000604825"/>
    </source>
</evidence>
<feature type="compositionally biased region" description="Low complexity" evidence="1">
    <location>
        <begin position="77"/>
        <end position="90"/>
    </location>
</feature>
<evidence type="ECO:0000313" key="2">
    <source>
        <dbReference type="EMBL" id="CAD6333299.1"/>
    </source>
</evidence>
<protein>
    <submittedName>
        <fullName evidence="2">Uncharacterized protein</fullName>
    </submittedName>
</protein>
<organism evidence="2 3">
    <name type="scientific">Miscanthus lutarioriparius</name>
    <dbReference type="NCBI Taxonomy" id="422564"/>
    <lineage>
        <taxon>Eukaryota</taxon>
        <taxon>Viridiplantae</taxon>
        <taxon>Streptophyta</taxon>
        <taxon>Embryophyta</taxon>
        <taxon>Tracheophyta</taxon>
        <taxon>Spermatophyta</taxon>
        <taxon>Magnoliopsida</taxon>
        <taxon>Liliopsida</taxon>
        <taxon>Poales</taxon>
        <taxon>Poaceae</taxon>
        <taxon>PACMAD clade</taxon>
        <taxon>Panicoideae</taxon>
        <taxon>Andropogonodae</taxon>
        <taxon>Andropogoneae</taxon>
        <taxon>Saccharinae</taxon>
        <taxon>Miscanthus</taxon>
    </lineage>
</organism>
<dbReference type="Proteomes" id="UP000604825">
    <property type="component" value="Unassembled WGS sequence"/>
</dbReference>
<comment type="caution">
    <text evidence="2">The sequence shown here is derived from an EMBL/GenBank/DDBJ whole genome shotgun (WGS) entry which is preliminary data.</text>
</comment>
<accession>A0A811RVL0</accession>
<keyword evidence="3" id="KW-1185">Reference proteome</keyword>
<dbReference type="AlphaFoldDB" id="A0A811RVL0"/>
<dbReference type="EMBL" id="CAJGYO010000017">
    <property type="protein sequence ID" value="CAD6333299.1"/>
    <property type="molecule type" value="Genomic_DNA"/>
</dbReference>
<proteinExistence type="predicted"/>
<sequence length="154" mass="15425">MGAAEEAVGAVAEEEAVLGPAQGAAEEAEEVVVVVVVVVGPTQGAAAEEEEAEEVVVVVVGPAQGVAVEEVAVGLAHGAEPEAEGGALEGPEPREEGTHPLVLHTALPVGLEGWAPAAGTTTTTMDMKQEECKGTEMAAMEFGWSQVNSGACIN</sequence>
<gene>
    <name evidence="2" type="ORF">NCGR_LOCUS57397</name>
</gene>
<feature type="region of interest" description="Disordered" evidence="1">
    <location>
        <begin position="77"/>
        <end position="97"/>
    </location>
</feature>
<name>A0A811RVL0_9POAL</name>
<reference evidence="2" key="1">
    <citation type="submission" date="2020-10" db="EMBL/GenBank/DDBJ databases">
        <authorList>
            <person name="Han B."/>
            <person name="Lu T."/>
            <person name="Zhao Q."/>
            <person name="Huang X."/>
            <person name="Zhao Y."/>
        </authorList>
    </citation>
    <scope>NUCLEOTIDE SEQUENCE</scope>
</reference>